<proteinExistence type="predicted"/>
<feature type="transmembrane region" description="Helical" evidence="1">
    <location>
        <begin position="139"/>
        <end position="158"/>
    </location>
</feature>
<keyword evidence="1" id="KW-1133">Transmembrane helix</keyword>
<name>A0A562SZS0_CHIJA</name>
<keyword evidence="3" id="KW-1185">Reference proteome</keyword>
<evidence type="ECO:0000313" key="2">
    <source>
        <dbReference type="EMBL" id="TWI86795.1"/>
    </source>
</evidence>
<dbReference type="Pfam" id="PF11188">
    <property type="entry name" value="DUF2975"/>
    <property type="match status" value="1"/>
</dbReference>
<accession>A0A562SZS0</accession>
<feature type="transmembrane region" description="Helical" evidence="1">
    <location>
        <begin position="21"/>
        <end position="40"/>
    </location>
</feature>
<dbReference type="InterPro" id="IPR021354">
    <property type="entry name" value="DUF2975"/>
</dbReference>
<dbReference type="AlphaFoldDB" id="A0A562SZS0"/>
<gene>
    <name evidence="2" type="ORF">LX66_4059</name>
</gene>
<dbReference type="Proteomes" id="UP000316778">
    <property type="component" value="Unassembled WGS sequence"/>
</dbReference>
<evidence type="ECO:0000256" key="1">
    <source>
        <dbReference type="SAM" id="Phobius"/>
    </source>
</evidence>
<protein>
    <recommendedName>
        <fullName evidence="4">DUF2975 family protein</fullName>
    </recommendedName>
</protein>
<feature type="transmembrane region" description="Helical" evidence="1">
    <location>
        <begin position="117"/>
        <end position="133"/>
    </location>
</feature>
<sequence length="172" mass="19519">MNLAVKTVSKTLYYTCRLLSLGYLAITAYAIFCLLSGAWMELQEGGRRFVITWPFSGTPFLLGHYNLPYILFDFLLVTAFYGWFFYLAGSVFRLFYQPRVFTENGVRQLNRFSGTNLFLPAAGWLLAAIFSSLEKEALLLVAVHFILGVFAWLLAAIFKQGVNLQGEQDLII</sequence>
<dbReference type="RefSeq" id="WP_145716876.1">
    <property type="nucleotide sequence ID" value="NZ_BAAAFY010000004.1"/>
</dbReference>
<dbReference type="OrthoDB" id="714390at2"/>
<feature type="transmembrane region" description="Helical" evidence="1">
    <location>
        <begin position="69"/>
        <end position="96"/>
    </location>
</feature>
<dbReference type="EMBL" id="VLLG01000004">
    <property type="protein sequence ID" value="TWI86795.1"/>
    <property type="molecule type" value="Genomic_DNA"/>
</dbReference>
<reference evidence="2 3" key="1">
    <citation type="journal article" date="2013" name="Stand. Genomic Sci.">
        <title>Genomic Encyclopedia of Type Strains, Phase I: The one thousand microbial genomes (KMG-I) project.</title>
        <authorList>
            <person name="Kyrpides N.C."/>
            <person name="Woyke T."/>
            <person name="Eisen J.A."/>
            <person name="Garrity G."/>
            <person name="Lilburn T.G."/>
            <person name="Beck B.J."/>
            <person name="Whitman W.B."/>
            <person name="Hugenholtz P."/>
            <person name="Klenk H.P."/>
        </authorList>
    </citation>
    <scope>NUCLEOTIDE SEQUENCE [LARGE SCALE GENOMIC DNA]</scope>
    <source>
        <strain evidence="2 3">DSM 13484</strain>
    </source>
</reference>
<evidence type="ECO:0000313" key="3">
    <source>
        <dbReference type="Proteomes" id="UP000316778"/>
    </source>
</evidence>
<evidence type="ECO:0008006" key="4">
    <source>
        <dbReference type="Google" id="ProtNLM"/>
    </source>
</evidence>
<keyword evidence="1" id="KW-0472">Membrane</keyword>
<organism evidence="2 3">
    <name type="scientific">Chitinophaga japonensis</name>
    <name type="common">Flexibacter japonensis</name>
    <dbReference type="NCBI Taxonomy" id="104662"/>
    <lineage>
        <taxon>Bacteria</taxon>
        <taxon>Pseudomonadati</taxon>
        <taxon>Bacteroidota</taxon>
        <taxon>Chitinophagia</taxon>
        <taxon>Chitinophagales</taxon>
        <taxon>Chitinophagaceae</taxon>
        <taxon>Chitinophaga</taxon>
    </lineage>
</organism>
<keyword evidence="1" id="KW-0812">Transmembrane</keyword>
<comment type="caution">
    <text evidence="2">The sequence shown here is derived from an EMBL/GenBank/DDBJ whole genome shotgun (WGS) entry which is preliminary data.</text>
</comment>